<sequence length="446" mass="47180">MVDQLTTVACALEQGTQILDESEKTGEPQNSPTLPPLDIWSAKYPDGGGRAWLVVFGAACANFSTCVLLRAAFGYVNAWGVFQSFYSENLLKGSSPSNIAWIGSVQYSLIFIPGLVSGHYFDKGHFKIPFLVASVVLITATFLVGQCTQYWHFLLCQGFATGMSAGILFAPVAAVIGHWFKERRGMAMGFVACGSSIGGTLFPIVARNLIPRVGFPWTLRIIGFILLCSLGCANLTVRRRLPAKHVPGGLLNPTAFKNPAYTFYCISGVVAFFGLYTVLTYIDVSATSVGISPDFSFYLISIANGASLFGRLTAGFAADKLGAVNVVAPMSAIAAIMTYVWPLARSKGSFVAIAILYGFSSGAYVSSFTLPMYHLGDIADVGRRSGMAMTLCAVGAIVGPPISGAIGTASGGYSAVGYYAGSMILAAIVLMLITRHLVLGKLGGKF</sequence>
<evidence type="ECO:0000256" key="2">
    <source>
        <dbReference type="ARBA" id="ARBA00006727"/>
    </source>
</evidence>
<feature type="transmembrane region" description="Helical" evidence="3">
    <location>
        <begin position="159"/>
        <end position="180"/>
    </location>
</feature>
<evidence type="ECO:0000313" key="5">
    <source>
        <dbReference type="EMBL" id="KAJ7350626.1"/>
    </source>
</evidence>
<keyword evidence="6" id="KW-1185">Reference proteome</keyword>
<dbReference type="PROSITE" id="PS50850">
    <property type="entry name" value="MFS"/>
    <property type="match status" value="1"/>
</dbReference>
<dbReference type="Pfam" id="PF07690">
    <property type="entry name" value="MFS_1"/>
    <property type="match status" value="1"/>
</dbReference>
<evidence type="ECO:0000259" key="4">
    <source>
        <dbReference type="PROSITE" id="PS50850"/>
    </source>
</evidence>
<feature type="transmembrane region" description="Helical" evidence="3">
    <location>
        <begin position="187"/>
        <end position="205"/>
    </location>
</feature>
<feature type="transmembrane region" description="Helical" evidence="3">
    <location>
        <begin position="51"/>
        <end position="78"/>
    </location>
</feature>
<feature type="transmembrane region" description="Helical" evidence="3">
    <location>
        <begin position="350"/>
        <end position="373"/>
    </location>
</feature>
<feature type="transmembrane region" description="Helical" evidence="3">
    <location>
        <begin position="98"/>
        <end position="116"/>
    </location>
</feature>
<evidence type="ECO:0000256" key="3">
    <source>
        <dbReference type="SAM" id="Phobius"/>
    </source>
</evidence>
<name>A0AAD7A7C3_9AGAR</name>
<feature type="transmembrane region" description="Helical" evidence="3">
    <location>
        <begin position="128"/>
        <end position="153"/>
    </location>
</feature>
<feature type="transmembrane region" description="Helical" evidence="3">
    <location>
        <begin position="217"/>
        <end position="237"/>
    </location>
</feature>
<keyword evidence="3" id="KW-1133">Transmembrane helix</keyword>
<dbReference type="InterPro" id="IPR050327">
    <property type="entry name" value="Proton-linked_MCT"/>
</dbReference>
<dbReference type="GO" id="GO:0022857">
    <property type="term" value="F:transmembrane transporter activity"/>
    <property type="evidence" value="ECO:0007669"/>
    <property type="project" value="InterPro"/>
</dbReference>
<dbReference type="InterPro" id="IPR036259">
    <property type="entry name" value="MFS_trans_sf"/>
</dbReference>
<feature type="transmembrane region" description="Helical" evidence="3">
    <location>
        <begin position="385"/>
        <end position="406"/>
    </location>
</feature>
<dbReference type="PANTHER" id="PTHR11360:SF234">
    <property type="entry name" value="MFS-TYPE TRANSPORTER DBAD-RELATED"/>
    <property type="match status" value="1"/>
</dbReference>
<dbReference type="InterPro" id="IPR020846">
    <property type="entry name" value="MFS_dom"/>
</dbReference>
<dbReference type="GO" id="GO:0016020">
    <property type="term" value="C:membrane"/>
    <property type="evidence" value="ECO:0007669"/>
    <property type="project" value="UniProtKB-SubCell"/>
</dbReference>
<proteinExistence type="inferred from homology"/>
<dbReference type="EMBL" id="JARIHO010000014">
    <property type="protein sequence ID" value="KAJ7350626.1"/>
    <property type="molecule type" value="Genomic_DNA"/>
</dbReference>
<gene>
    <name evidence="5" type="ORF">DFH08DRAFT_958271</name>
</gene>
<keyword evidence="3" id="KW-0812">Transmembrane</keyword>
<evidence type="ECO:0000256" key="1">
    <source>
        <dbReference type="ARBA" id="ARBA00004141"/>
    </source>
</evidence>
<dbReference type="AlphaFoldDB" id="A0AAD7A7C3"/>
<dbReference type="Gene3D" id="1.20.1250.20">
    <property type="entry name" value="MFS general substrate transporter like domains"/>
    <property type="match status" value="2"/>
</dbReference>
<protein>
    <submittedName>
        <fullName evidence="5">MFS general substrate transporter</fullName>
    </submittedName>
</protein>
<dbReference type="InterPro" id="IPR011701">
    <property type="entry name" value="MFS"/>
</dbReference>
<dbReference type="PANTHER" id="PTHR11360">
    <property type="entry name" value="MONOCARBOXYLATE TRANSPORTER"/>
    <property type="match status" value="1"/>
</dbReference>
<feature type="transmembrane region" description="Helical" evidence="3">
    <location>
        <begin position="261"/>
        <end position="283"/>
    </location>
</feature>
<accession>A0AAD7A7C3</accession>
<comment type="caution">
    <text evidence="5">The sequence shown here is derived from an EMBL/GenBank/DDBJ whole genome shotgun (WGS) entry which is preliminary data.</text>
</comment>
<organism evidence="5 6">
    <name type="scientific">Mycena albidolilacea</name>
    <dbReference type="NCBI Taxonomy" id="1033008"/>
    <lineage>
        <taxon>Eukaryota</taxon>
        <taxon>Fungi</taxon>
        <taxon>Dikarya</taxon>
        <taxon>Basidiomycota</taxon>
        <taxon>Agaricomycotina</taxon>
        <taxon>Agaricomycetes</taxon>
        <taxon>Agaricomycetidae</taxon>
        <taxon>Agaricales</taxon>
        <taxon>Marasmiineae</taxon>
        <taxon>Mycenaceae</taxon>
        <taxon>Mycena</taxon>
    </lineage>
</organism>
<evidence type="ECO:0000313" key="6">
    <source>
        <dbReference type="Proteomes" id="UP001218218"/>
    </source>
</evidence>
<feature type="transmembrane region" description="Helical" evidence="3">
    <location>
        <begin position="418"/>
        <end position="438"/>
    </location>
</feature>
<feature type="domain" description="Major facilitator superfamily (MFS) profile" evidence="4">
    <location>
        <begin position="260"/>
        <end position="446"/>
    </location>
</feature>
<comment type="subcellular location">
    <subcellularLocation>
        <location evidence="1">Membrane</location>
        <topology evidence="1">Multi-pass membrane protein</topology>
    </subcellularLocation>
</comment>
<reference evidence="5" key="1">
    <citation type="submission" date="2023-03" db="EMBL/GenBank/DDBJ databases">
        <title>Massive genome expansion in bonnet fungi (Mycena s.s.) driven by repeated elements and novel gene families across ecological guilds.</title>
        <authorList>
            <consortium name="Lawrence Berkeley National Laboratory"/>
            <person name="Harder C.B."/>
            <person name="Miyauchi S."/>
            <person name="Viragh M."/>
            <person name="Kuo A."/>
            <person name="Thoen E."/>
            <person name="Andreopoulos B."/>
            <person name="Lu D."/>
            <person name="Skrede I."/>
            <person name="Drula E."/>
            <person name="Henrissat B."/>
            <person name="Morin E."/>
            <person name="Kohler A."/>
            <person name="Barry K."/>
            <person name="LaButti K."/>
            <person name="Morin E."/>
            <person name="Salamov A."/>
            <person name="Lipzen A."/>
            <person name="Mereny Z."/>
            <person name="Hegedus B."/>
            <person name="Baldrian P."/>
            <person name="Stursova M."/>
            <person name="Weitz H."/>
            <person name="Taylor A."/>
            <person name="Grigoriev I.V."/>
            <person name="Nagy L.G."/>
            <person name="Martin F."/>
            <person name="Kauserud H."/>
        </authorList>
    </citation>
    <scope>NUCLEOTIDE SEQUENCE</scope>
    <source>
        <strain evidence="5">CBHHK002</strain>
    </source>
</reference>
<dbReference type="Proteomes" id="UP001218218">
    <property type="component" value="Unassembled WGS sequence"/>
</dbReference>
<comment type="similarity">
    <text evidence="2">Belongs to the major facilitator superfamily. Monocarboxylate porter (TC 2.A.1.13) family.</text>
</comment>
<dbReference type="SUPFAM" id="SSF103473">
    <property type="entry name" value="MFS general substrate transporter"/>
    <property type="match status" value="1"/>
</dbReference>
<keyword evidence="3" id="KW-0472">Membrane</keyword>
<feature type="transmembrane region" description="Helical" evidence="3">
    <location>
        <begin position="321"/>
        <end position="344"/>
    </location>
</feature>